<reference evidence="3" key="1">
    <citation type="submission" date="2006-12" db="EMBL/GenBank/DDBJ databases">
        <title>Complete sequence of Pyrobaculum islandicum DSM 4184.</title>
        <authorList>
            <person name="Copeland A."/>
            <person name="Lucas S."/>
            <person name="Lapidus A."/>
            <person name="Barry K."/>
            <person name="Detter J.C."/>
            <person name="Glavina del Rio T."/>
            <person name="Dalin E."/>
            <person name="Tice H."/>
            <person name="Pitluck S."/>
            <person name="Meincke L."/>
            <person name="Brettin T."/>
            <person name="Bruce D."/>
            <person name="Han C."/>
            <person name="Tapia R."/>
            <person name="Gilna P."/>
            <person name="Schmutz J."/>
            <person name="Larimer F."/>
            <person name="Land M."/>
            <person name="Hauser L."/>
            <person name="Kyrpides N."/>
            <person name="Mikhailova N."/>
            <person name="Cozen A.E."/>
            <person name="Fitz-Gibbon S.T."/>
            <person name="House C.H."/>
            <person name="Saltikov C."/>
            <person name="Lowe T."/>
            <person name="Richardson P."/>
        </authorList>
    </citation>
    <scope>NUCLEOTIDE SEQUENCE [LARGE SCALE GENOMIC DNA]</scope>
    <source>
        <strain evidence="3">DSM 4184</strain>
    </source>
</reference>
<evidence type="ECO:0000313" key="3">
    <source>
        <dbReference type="EMBL" id="ABL88443.1"/>
    </source>
</evidence>
<sequence length="423" mass="49391">MNQVYRTLKVEIPWRLIEERPDVLDTVTRMYLAVGEYVKRLLKELTGKEEPRLTAEELNRLLTPDRREFARRTIEEVFPKYGLKRYFVDQAKVFWRDVVFYRAVPLNAQLRVEDERDMSMAVLVDLKSGVVRVRKLGIPPFAVELEKSNVAWIRRRLEEGARLKLAFVSVDVKRGKDPTYGGLYIALVFAREVTPVEPKALVVVDVNRLDHYIKVGLVADGRVVELWKLPKKERIQKLERIHIHISQLSKALARVDEDIDPRRALDLQRQLWKLETKRYDIIRDIVVDAAREIIKLAREHQAAIVVDTVEDGTYRELKEGNWSGVKKHLLDGLGQLRRRLKESAQWYGLPYLEERLYSAVCPKCGAKMKELNNRRMHCPACGFRAHRDNVPMIWAEKRYQELIEKTKQPVFSSVPTATTFLTL</sequence>
<dbReference type="Proteomes" id="UP000002595">
    <property type="component" value="Chromosome"/>
</dbReference>
<organism evidence="3 4">
    <name type="scientific">Pyrobaculum islandicum (strain DSM 4184 / JCM 9189 / GEO3)</name>
    <dbReference type="NCBI Taxonomy" id="384616"/>
    <lineage>
        <taxon>Archaea</taxon>
        <taxon>Thermoproteota</taxon>
        <taxon>Thermoprotei</taxon>
        <taxon>Thermoproteales</taxon>
        <taxon>Thermoproteaceae</taxon>
        <taxon>Pyrobaculum</taxon>
    </lineage>
</organism>
<dbReference type="eggNOG" id="arCOG00687">
    <property type="taxonomic scope" value="Archaea"/>
</dbReference>
<dbReference type="STRING" id="384616.Pisl_1279"/>
<dbReference type="KEGG" id="pis:Pisl_1279"/>
<evidence type="ECO:0000256" key="1">
    <source>
        <dbReference type="ARBA" id="ARBA00023125"/>
    </source>
</evidence>
<dbReference type="GO" id="GO:0003677">
    <property type="term" value="F:DNA binding"/>
    <property type="evidence" value="ECO:0007669"/>
    <property type="project" value="UniProtKB-KW"/>
</dbReference>
<keyword evidence="4" id="KW-1185">Reference proteome</keyword>
<dbReference type="InterPro" id="IPR010095">
    <property type="entry name" value="Cas12f1-like_TNB"/>
</dbReference>
<name>A1RU11_PYRIL</name>
<feature type="domain" description="Cas12f1-like TNB" evidence="2">
    <location>
        <begin position="334"/>
        <end position="388"/>
    </location>
</feature>
<accession>A1RU11</accession>
<dbReference type="GeneID" id="4616304"/>
<evidence type="ECO:0000313" key="4">
    <source>
        <dbReference type="Proteomes" id="UP000002595"/>
    </source>
</evidence>
<evidence type="ECO:0000259" key="2">
    <source>
        <dbReference type="Pfam" id="PF07282"/>
    </source>
</evidence>
<gene>
    <name evidence="3" type="ordered locus">Pisl_1279</name>
</gene>
<dbReference type="EMBL" id="CP000504">
    <property type="protein sequence ID" value="ABL88443.1"/>
    <property type="molecule type" value="Genomic_DNA"/>
</dbReference>
<dbReference type="RefSeq" id="WP_011763018.1">
    <property type="nucleotide sequence ID" value="NC_008701.1"/>
</dbReference>
<dbReference type="HOGENOM" id="CLU_053996_0_0_2"/>
<dbReference type="AlphaFoldDB" id="A1RU11"/>
<dbReference type="OrthoDB" id="28072at2157"/>
<dbReference type="Pfam" id="PF07282">
    <property type="entry name" value="Cas12f1-like_TNB"/>
    <property type="match status" value="1"/>
</dbReference>
<protein>
    <submittedName>
        <fullName evidence="3">Transposase, IS605 OrfB</fullName>
    </submittedName>
</protein>
<dbReference type="SUPFAM" id="SSF51998">
    <property type="entry name" value="PFL-like glycyl radical enzymes"/>
    <property type="match status" value="1"/>
</dbReference>
<keyword evidence="1" id="KW-0238">DNA-binding</keyword>
<proteinExistence type="predicted"/>